<protein>
    <submittedName>
        <fullName evidence="1">Uncharacterized protein</fullName>
    </submittedName>
</protein>
<comment type="caution">
    <text evidence="1">The sequence shown here is derived from an EMBL/GenBank/DDBJ whole genome shotgun (WGS) entry which is preliminary data.</text>
</comment>
<sequence length="82" mass="9770">MRLRTLRPRLALARYQSRQHSSPFWRFSLELNTRIRPLGLPPEHHWYQCSRPGGSLAHDFTRQDQALLGRFRSGHIKIMKFS</sequence>
<proteinExistence type="predicted"/>
<gene>
    <name evidence="1" type="primary">NCL1_52050</name>
    <name evidence="1" type="ORF">TNCV_1630231</name>
</gene>
<evidence type="ECO:0000313" key="2">
    <source>
        <dbReference type="Proteomes" id="UP000887159"/>
    </source>
</evidence>
<dbReference type="Proteomes" id="UP000887159">
    <property type="component" value="Unassembled WGS sequence"/>
</dbReference>
<accession>A0A8X6VWM2</accession>
<evidence type="ECO:0000313" key="1">
    <source>
        <dbReference type="EMBL" id="GFY23741.1"/>
    </source>
</evidence>
<name>A0A8X6VWM2_TRICX</name>
<dbReference type="EMBL" id="BMAU01021366">
    <property type="protein sequence ID" value="GFY23741.1"/>
    <property type="molecule type" value="Genomic_DNA"/>
</dbReference>
<keyword evidence="2" id="KW-1185">Reference proteome</keyword>
<dbReference type="AlphaFoldDB" id="A0A8X6VWM2"/>
<organism evidence="1 2">
    <name type="scientific">Trichonephila clavipes</name>
    <name type="common">Golden silk orbweaver</name>
    <name type="synonym">Nephila clavipes</name>
    <dbReference type="NCBI Taxonomy" id="2585209"/>
    <lineage>
        <taxon>Eukaryota</taxon>
        <taxon>Metazoa</taxon>
        <taxon>Ecdysozoa</taxon>
        <taxon>Arthropoda</taxon>
        <taxon>Chelicerata</taxon>
        <taxon>Arachnida</taxon>
        <taxon>Araneae</taxon>
        <taxon>Araneomorphae</taxon>
        <taxon>Entelegynae</taxon>
        <taxon>Araneoidea</taxon>
        <taxon>Nephilidae</taxon>
        <taxon>Trichonephila</taxon>
    </lineage>
</organism>
<reference evidence="1" key="1">
    <citation type="submission" date="2020-08" db="EMBL/GenBank/DDBJ databases">
        <title>Multicomponent nature underlies the extraordinary mechanical properties of spider dragline silk.</title>
        <authorList>
            <person name="Kono N."/>
            <person name="Nakamura H."/>
            <person name="Mori M."/>
            <person name="Yoshida Y."/>
            <person name="Ohtoshi R."/>
            <person name="Malay A.D."/>
            <person name="Moran D.A.P."/>
            <person name="Tomita M."/>
            <person name="Numata K."/>
            <person name="Arakawa K."/>
        </authorList>
    </citation>
    <scope>NUCLEOTIDE SEQUENCE</scope>
</reference>